<evidence type="ECO:0000313" key="3">
    <source>
        <dbReference type="Proteomes" id="UP000769157"/>
    </source>
</evidence>
<feature type="compositionally biased region" description="Low complexity" evidence="1">
    <location>
        <begin position="73"/>
        <end position="88"/>
    </location>
</feature>
<feature type="compositionally biased region" description="Polar residues" evidence="1">
    <location>
        <begin position="52"/>
        <end position="72"/>
    </location>
</feature>
<accession>A0A9P8P6T8</accession>
<evidence type="ECO:0000313" key="2">
    <source>
        <dbReference type="EMBL" id="KAH3666009.1"/>
    </source>
</evidence>
<organism evidence="2 3">
    <name type="scientific">Ogataea philodendri</name>
    <dbReference type="NCBI Taxonomy" id="1378263"/>
    <lineage>
        <taxon>Eukaryota</taxon>
        <taxon>Fungi</taxon>
        <taxon>Dikarya</taxon>
        <taxon>Ascomycota</taxon>
        <taxon>Saccharomycotina</taxon>
        <taxon>Pichiomycetes</taxon>
        <taxon>Pichiales</taxon>
        <taxon>Pichiaceae</taxon>
        <taxon>Ogataea</taxon>
    </lineage>
</organism>
<comment type="caution">
    <text evidence="2">The sequence shown here is derived from an EMBL/GenBank/DDBJ whole genome shotgun (WGS) entry which is preliminary data.</text>
</comment>
<reference evidence="2" key="2">
    <citation type="submission" date="2021-01" db="EMBL/GenBank/DDBJ databases">
        <authorList>
            <person name="Schikora-Tamarit M.A."/>
        </authorList>
    </citation>
    <scope>NUCLEOTIDE SEQUENCE</scope>
    <source>
        <strain evidence="2">CBS6075</strain>
    </source>
</reference>
<evidence type="ECO:0000256" key="1">
    <source>
        <dbReference type="SAM" id="MobiDB-lite"/>
    </source>
</evidence>
<protein>
    <submittedName>
        <fullName evidence="2">Uncharacterized protein</fullName>
    </submittedName>
</protein>
<name>A0A9P8P6T8_9ASCO</name>
<feature type="region of interest" description="Disordered" evidence="1">
    <location>
        <begin position="101"/>
        <end position="122"/>
    </location>
</feature>
<dbReference type="GeneID" id="70236163"/>
<sequence>MAKTGAAAGSRKAAGPNRLFQALGERPKGSSKGPKDSKGPQNALLRRLAGHQKNTGLASKQNTLSRTGKKQNTAVAVRKPKAATPARRAANTLAGRVGLTAAQRRQLEQKSKLVNRIGKPRK</sequence>
<dbReference type="EMBL" id="JAEUBE010000295">
    <property type="protein sequence ID" value="KAH3666009.1"/>
    <property type="molecule type" value="Genomic_DNA"/>
</dbReference>
<dbReference type="RefSeq" id="XP_046061213.1">
    <property type="nucleotide sequence ID" value="XM_046205251.1"/>
</dbReference>
<dbReference type="AlphaFoldDB" id="A0A9P8P6T8"/>
<dbReference type="Proteomes" id="UP000769157">
    <property type="component" value="Unassembled WGS sequence"/>
</dbReference>
<gene>
    <name evidence="2" type="ORF">OGAPHI_004198</name>
</gene>
<proteinExistence type="predicted"/>
<feature type="region of interest" description="Disordered" evidence="1">
    <location>
        <begin position="1"/>
        <end position="88"/>
    </location>
</feature>
<keyword evidence="3" id="KW-1185">Reference proteome</keyword>
<reference evidence="2" key="1">
    <citation type="journal article" date="2021" name="Open Biol.">
        <title>Shared evolutionary footprints suggest mitochondrial oxidative damage underlies multiple complex I losses in fungi.</title>
        <authorList>
            <person name="Schikora-Tamarit M.A."/>
            <person name="Marcet-Houben M."/>
            <person name="Nosek J."/>
            <person name="Gabaldon T."/>
        </authorList>
    </citation>
    <scope>NUCLEOTIDE SEQUENCE</scope>
    <source>
        <strain evidence="2">CBS6075</strain>
    </source>
</reference>
<feature type="compositionally biased region" description="Basic and acidic residues" evidence="1">
    <location>
        <begin position="25"/>
        <end position="38"/>
    </location>
</feature>